<evidence type="ECO:0000256" key="7">
    <source>
        <dbReference type="ARBA" id="ARBA00022884"/>
    </source>
</evidence>
<evidence type="ECO:0000259" key="10">
    <source>
        <dbReference type="PROSITE" id="PS51186"/>
    </source>
</evidence>
<feature type="binding site" evidence="9">
    <location>
        <begin position="455"/>
        <end position="457"/>
    </location>
    <ligand>
        <name>acetyl-CoA</name>
        <dbReference type="ChEBI" id="CHEBI:57288"/>
    </ligand>
</feature>
<evidence type="ECO:0000256" key="2">
    <source>
        <dbReference type="ARBA" id="ARBA00022555"/>
    </source>
</evidence>
<dbReference type="InterPro" id="IPR024914">
    <property type="entry name" value="tRNA_acetyltr_TmcA"/>
</dbReference>
<keyword evidence="1 9" id="KW-0963">Cytoplasm</keyword>
<dbReference type="FunFam" id="3.40.50.300:FF:001011">
    <property type="entry name" value="tRNA(Met) cytidine acetyltransferase TmcA"/>
    <property type="match status" value="1"/>
</dbReference>
<dbReference type="eggNOG" id="COG1444">
    <property type="taxonomic scope" value="Bacteria"/>
</dbReference>
<feature type="binding site" evidence="9">
    <location>
        <position position="175"/>
    </location>
    <ligand>
        <name>ATP</name>
        <dbReference type="ChEBI" id="CHEBI:30616"/>
    </ligand>
</feature>
<dbReference type="Proteomes" id="UP000028602">
    <property type="component" value="Unassembled WGS sequence"/>
</dbReference>
<dbReference type="GO" id="GO:0005524">
    <property type="term" value="F:ATP binding"/>
    <property type="evidence" value="ECO:0007669"/>
    <property type="project" value="UniProtKB-UniRule"/>
</dbReference>
<dbReference type="Gene3D" id="3.40.630.30">
    <property type="match status" value="1"/>
</dbReference>
<comment type="function">
    <text evidence="9">Catalyzes the formation of N(4)-acetylcytidine (ac(4)C) at the wobble position of tRNA(Met), by using acetyl-CoA as an acetyl donor and ATP (or GTP).</text>
</comment>
<evidence type="ECO:0000256" key="1">
    <source>
        <dbReference type="ARBA" id="ARBA00022490"/>
    </source>
</evidence>
<dbReference type="InterPro" id="IPR013562">
    <property type="entry name" value="TmcA/NAT10_N"/>
</dbReference>
<comment type="caution">
    <text evidence="9">Lacks conserved residue(s) required for the propagation of feature annotation.</text>
</comment>
<keyword evidence="2 9" id="KW-0820">tRNA-binding</keyword>
<feature type="binding site" evidence="9">
    <location>
        <position position="314"/>
    </location>
    <ligand>
        <name>ATP</name>
        <dbReference type="ChEBI" id="CHEBI:30616"/>
    </ligand>
</feature>
<protein>
    <recommendedName>
        <fullName evidence="9">tRNA(Met) cytidine acetyltransferase TmcA</fullName>
        <ecNumber evidence="9">2.3.1.193</ecNumber>
    </recommendedName>
</protein>
<dbReference type="PANTHER" id="PTHR10925">
    <property type="entry name" value="N-ACETYLTRANSFERASE 10"/>
    <property type="match status" value="1"/>
</dbReference>
<dbReference type="InterPro" id="IPR033442">
    <property type="entry name" value="TmcA_tRNA_bind"/>
</dbReference>
<evidence type="ECO:0000256" key="9">
    <source>
        <dbReference type="HAMAP-Rule" id="MF_01886"/>
    </source>
</evidence>
<dbReference type="InterPro" id="IPR007807">
    <property type="entry name" value="TcmA/NAT10_helicase"/>
</dbReference>
<dbReference type="Pfam" id="PF05127">
    <property type="entry name" value="NAT10_TcmA_helicase"/>
    <property type="match status" value="1"/>
</dbReference>
<dbReference type="InterPro" id="IPR000182">
    <property type="entry name" value="GNAT_dom"/>
</dbReference>
<evidence type="ECO:0000256" key="8">
    <source>
        <dbReference type="ARBA" id="ARBA00023315"/>
    </source>
</evidence>
<dbReference type="InterPro" id="IPR032672">
    <property type="entry name" value="TmcA/NAT10/Kre33"/>
</dbReference>
<dbReference type="PROSITE" id="PS51186">
    <property type="entry name" value="GNAT"/>
    <property type="match status" value="1"/>
</dbReference>
<dbReference type="InterPro" id="IPR016181">
    <property type="entry name" value="Acyl_CoA_acyltransferase"/>
</dbReference>
<dbReference type="GO" id="GO:0051392">
    <property type="term" value="F:tRNA cytidine N4-acetyltransferase activity"/>
    <property type="evidence" value="ECO:0007669"/>
    <property type="project" value="UniProtKB-UniRule"/>
</dbReference>
<dbReference type="GO" id="GO:0051391">
    <property type="term" value="P:tRNA acetylation"/>
    <property type="evidence" value="ECO:0007669"/>
    <property type="project" value="UniProtKB-UniRule"/>
</dbReference>
<evidence type="ECO:0000313" key="12">
    <source>
        <dbReference type="Proteomes" id="UP000028602"/>
    </source>
</evidence>
<dbReference type="Pfam" id="PF08351">
    <property type="entry name" value="TmcA_N"/>
    <property type="match status" value="1"/>
</dbReference>
<comment type="similarity">
    <text evidence="9">Belongs to the TmcA family.</text>
</comment>
<dbReference type="GO" id="GO:0005737">
    <property type="term" value="C:cytoplasm"/>
    <property type="evidence" value="ECO:0007669"/>
    <property type="project" value="UniProtKB-SubCell"/>
</dbReference>
<sequence>MTALFSESEHMRRTGVRRLCIISGDPDWVCRSAQTLRQGLAGDWLTVSTAPETLSPCIPPAAVRQCLGREFRHAIFDARSGFHAEALATLAGTLLAGSWLLLLLPPREQWPHWQDQDSLRWADTPEAIDVPGFMWHLHSVLASSPDVSYLEQHQPGNVPPLPDYQAWQCCAPAQQTELLQQLNALQRGVAVVTAPRGRGKSALAGMLARDNPGALISAPAKVSTEVLQQFAGEHFRFIAPDALVAEDKRGEGWLIVDEAAAIPAPLLQQMVSRFRRVLLCTTVQGYEGTGRGFLLKFCAGLPEVVQYSLSEPLRWAAGDPLERFIDALFLFDDRTDPPAGKGTGIRCLPSAAWLYEPAKAQAVYRLLTAAHYRTSPLDLRRMMDAPGMTLLVDETESGLRGALWLVEEGGLSQPLSEAIRAGFRRPKGSLVAQSLAAHAGFSQAASMRSLRISRIAVHPQVRRQGRGQALVMAAIAAAEGYDYLSVSFGYTRELWHFWQSCGFRLVRLGTQREASSGCFAAMAILPRTAAAGQLVIAAEQRMSRDGPYMRKRGLSDPDFPVAEECSDNEFSDEDWQELAAFAWGRRPFESAFPALMRLKAGISQPPPGLFALAAEAGDISEQQSVVAAGGRKAWLRLLRQDVAQVLSELNEHRARQFAGQLEALQNV</sequence>
<keyword evidence="3 9" id="KW-0808">Transferase</keyword>
<organism evidence="11 12">
    <name type="scientific">Tatumella ptyseos ATCC 33301</name>
    <dbReference type="NCBI Taxonomy" id="1005995"/>
    <lineage>
        <taxon>Bacteria</taxon>
        <taxon>Pseudomonadati</taxon>
        <taxon>Pseudomonadota</taxon>
        <taxon>Gammaproteobacteria</taxon>
        <taxon>Enterobacterales</taxon>
        <taxon>Erwiniaceae</taxon>
        <taxon>Tatumella</taxon>
    </lineage>
</organism>
<reference evidence="11 12" key="1">
    <citation type="submission" date="2014-05" db="EMBL/GenBank/DDBJ databases">
        <title>ATOL: Assembling a taxonomically balanced genome-scale reconstruction of the evolutionary history of the Enterobacteriaceae.</title>
        <authorList>
            <person name="Plunkett G.III."/>
            <person name="Neeno-Eckwall E.C."/>
            <person name="Glasner J.D."/>
            <person name="Perna N.T."/>
        </authorList>
    </citation>
    <scope>NUCLEOTIDE SEQUENCE [LARGE SCALE GENOMIC DNA]</scope>
    <source>
        <strain evidence="11 12">ATCC 33301</strain>
    </source>
</reference>
<evidence type="ECO:0000256" key="5">
    <source>
        <dbReference type="ARBA" id="ARBA00022741"/>
    </source>
</evidence>
<keyword evidence="8 9" id="KW-0012">Acyltransferase</keyword>
<proteinExistence type="inferred from homology"/>
<comment type="subcellular location">
    <subcellularLocation>
        <location evidence="9">Cytoplasm</location>
    </subcellularLocation>
</comment>
<evidence type="ECO:0000256" key="4">
    <source>
        <dbReference type="ARBA" id="ARBA00022694"/>
    </source>
</evidence>
<keyword evidence="7 9" id="KW-0694">RNA-binding</keyword>
<comment type="catalytic activity">
    <reaction evidence="9">
        <text>cytidine(34) in elongator tRNA(Met) + acetyl-CoA + ATP + H2O = N(4)-acetylcytidine(34) in elongator tRNA(Met) + ADP + phosphate + CoA + H(+)</text>
        <dbReference type="Rhea" id="RHEA:43788"/>
        <dbReference type="Rhea" id="RHEA-COMP:10693"/>
        <dbReference type="Rhea" id="RHEA-COMP:10694"/>
        <dbReference type="ChEBI" id="CHEBI:15377"/>
        <dbReference type="ChEBI" id="CHEBI:15378"/>
        <dbReference type="ChEBI" id="CHEBI:30616"/>
        <dbReference type="ChEBI" id="CHEBI:43474"/>
        <dbReference type="ChEBI" id="CHEBI:57287"/>
        <dbReference type="ChEBI" id="CHEBI:57288"/>
        <dbReference type="ChEBI" id="CHEBI:74900"/>
        <dbReference type="ChEBI" id="CHEBI:82748"/>
        <dbReference type="ChEBI" id="CHEBI:456216"/>
        <dbReference type="EC" id="2.3.1.193"/>
    </reaction>
</comment>
<comment type="caution">
    <text evidence="11">The sequence shown here is derived from an EMBL/GenBank/DDBJ whole genome shotgun (WGS) entry which is preliminary data.</text>
</comment>
<dbReference type="OrthoDB" id="5578851at2"/>
<evidence type="ECO:0000256" key="3">
    <source>
        <dbReference type="ARBA" id="ARBA00022679"/>
    </source>
</evidence>
<dbReference type="GO" id="GO:0002101">
    <property type="term" value="P:tRNA wobble cytosine modification"/>
    <property type="evidence" value="ECO:0007669"/>
    <property type="project" value="UniProtKB-UniRule"/>
</dbReference>
<gene>
    <name evidence="9 11" type="primary">tmcA</name>
    <name evidence="11" type="ORF">GTPT_1505</name>
</gene>
<dbReference type="HAMAP" id="MF_01886">
    <property type="entry name" value="tRNA_acetyltr_TmcA"/>
    <property type="match status" value="1"/>
</dbReference>
<dbReference type="Gene3D" id="3.40.50.300">
    <property type="entry name" value="P-loop containing nucleotide triphosphate hydrolases"/>
    <property type="match status" value="1"/>
</dbReference>
<keyword evidence="5 9" id="KW-0547">Nucleotide-binding</keyword>
<dbReference type="Pfam" id="PF17176">
    <property type="entry name" value="tRNA_bind_3"/>
    <property type="match status" value="1"/>
</dbReference>
<dbReference type="InterPro" id="IPR027417">
    <property type="entry name" value="P-loop_NTPase"/>
</dbReference>
<keyword evidence="12" id="KW-1185">Reference proteome</keyword>
<dbReference type="SUPFAM" id="SSF52540">
    <property type="entry name" value="P-loop containing nucleoside triphosphate hydrolases"/>
    <property type="match status" value="1"/>
</dbReference>
<dbReference type="Gene3D" id="3.40.50.11040">
    <property type="match status" value="1"/>
</dbReference>
<feature type="domain" description="N-acetyltransferase" evidence="10">
    <location>
        <begin position="389"/>
        <end position="527"/>
    </location>
</feature>
<keyword evidence="4 9" id="KW-0819">tRNA processing</keyword>
<dbReference type="GO" id="GO:1904812">
    <property type="term" value="P:rRNA acetylation involved in maturation of SSU-rRNA"/>
    <property type="evidence" value="ECO:0007669"/>
    <property type="project" value="TreeGrafter"/>
</dbReference>
<dbReference type="EMBL" id="JMPR01000027">
    <property type="protein sequence ID" value="KFD20056.1"/>
    <property type="molecule type" value="Genomic_DNA"/>
</dbReference>
<name>A0A085JHW0_9GAMM</name>
<dbReference type="Pfam" id="PF13718">
    <property type="entry name" value="GNAT_acetyltr_2"/>
    <property type="match status" value="2"/>
</dbReference>
<accession>A0A085JHW0</accession>
<dbReference type="PANTHER" id="PTHR10925:SF5">
    <property type="entry name" value="RNA CYTIDINE ACETYLTRANSFERASE"/>
    <property type="match status" value="1"/>
</dbReference>
<dbReference type="AlphaFoldDB" id="A0A085JHW0"/>
<keyword evidence="6 9" id="KW-0067">ATP-binding</keyword>
<dbReference type="GO" id="GO:0000049">
    <property type="term" value="F:tRNA binding"/>
    <property type="evidence" value="ECO:0007669"/>
    <property type="project" value="UniProtKB-UniRule"/>
</dbReference>
<dbReference type="SUPFAM" id="SSF55729">
    <property type="entry name" value="Acyl-CoA N-acyltransferases (Nat)"/>
    <property type="match status" value="1"/>
</dbReference>
<dbReference type="GO" id="GO:1990883">
    <property type="term" value="F:18S rRNA cytidine N-acetyltransferase activity"/>
    <property type="evidence" value="ECO:0007669"/>
    <property type="project" value="TreeGrafter"/>
</dbReference>
<dbReference type="Gene3D" id="1.20.120.890">
    <property type="entry name" value="tRNA(Met) cytidine acetyltransferase, tail domain"/>
    <property type="match status" value="1"/>
</dbReference>
<dbReference type="InterPro" id="IPR038321">
    <property type="entry name" value="TmcA_C_sf"/>
</dbReference>
<feature type="binding site" evidence="9">
    <location>
        <position position="493"/>
    </location>
    <ligand>
        <name>acetyl-CoA</name>
        <dbReference type="ChEBI" id="CHEBI:57288"/>
    </ligand>
</feature>
<evidence type="ECO:0000256" key="6">
    <source>
        <dbReference type="ARBA" id="ARBA00022840"/>
    </source>
</evidence>
<dbReference type="EC" id="2.3.1.193" evidence="9"/>
<evidence type="ECO:0000313" key="11">
    <source>
        <dbReference type="EMBL" id="KFD20056.1"/>
    </source>
</evidence>